<comment type="caution">
    <text evidence="2">The sequence shown here is derived from an EMBL/GenBank/DDBJ whole genome shotgun (WGS) entry which is preliminary data.</text>
</comment>
<reference evidence="2" key="2">
    <citation type="submission" date="2021-02" db="EMBL/GenBank/DDBJ databases">
        <authorList>
            <person name="Kimball J.A."/>
            <person name="Haas M.W."/>
            <person name="Macchietto M."/>
            <person name="Kono T."/>
            <person name="Duquette J."/>
            <person name="Shao M."/>
        </authorList>
    </citation>
    <scope>NUCLEOTIDE SEQUENCE</scope>
    <source>
        <tissue evidence="2">Fresh leaf tissue</tissue>
    </source>
</reference>
<dbReference type="EMBL" id="JAAALK010000282">
    <property type="protein sequence ID" value="KAG8078000.1"/>
    <property type="molecule type" value="Genomic_DNA"/>
</dbReference>
<reference evidence="2" key="1">
    <citation type="journal article" date="2021" name="bioRxiv">
        <title>Whole Genome Assembly and Annotation of Northern Wild Rice, Zizania palustris L., Supports a Whole Genome Duplication in the Zizania Genus.</title>
        <authorList>
            <person name="Haas M."/>
            <person name="Kono T."/>
            <person name="Macchietto M."/>
            <person name="Millas R."/>
            <person name="McGilp L."/>
            <person name="Shao M."/>
            <person name="Duquette J."/>
            <person name="Hirsch C.N."/>
            <person name="Kimball J."/>
        </authorList>
    </citation>
    <scope>NUCLEOTIDE SEQUENCE</scope>
    <source>
        <tissue evidence="2">Fresh leaf tissue</tissue>
    </source>
</reference>
<keyword evidence="3" id="KW-1185">Reference proteome</keyword>
<feature type="compositionally biased region" description="Basic and acidic residues" evidence="1">
    <location>
        <begin position="21"/>
        <end position="55"/>
    </location>
</feature>
<feature type="region of interest" description="Disordered" evidence="1">
    <location>
        <begin position="20"/>
        <end position="55"/>
    </location>
</feature>
<gene>
    <name evidence="2" type="ORF">GUJ93_ZPchr0007g4410</name>
</gene>
<evidence type="ECO:0000256" key="1">
    <source>
        <dbReference type="SAM" id="MobiDB-lite"/>
    </source>
</evidence>
<proteinExistence type="predicted"/>
<dbReference type="Proteomes" id="UP000729402">
    <property type="component" value="Unassembled WGS sequence"/>
</dbReference>
<sequence length="99" mass="11310">MLSPCTKELKTNNVRLMKPCNESRSRNKPCREEEATIQKLRRGDDGGSHGTERTVTRRCRFKRRHMEQHQLRRAQAASCGGECIRDCAKRGHESRGGAT</sequence>
<name>A0A8J5VRG0_ZIZPA</name>
<evidence type="ECO:0000313" key="3">
    <source>
        <dbReference type="Proteomes" id="UP000729402"/>
    </source>
</evidence>
<protein>
    <submittedName>
        <fullName evidence="2">Uncharacterized protein</fullName>
    </submittedName>
</protein>
<organism evidence="2 3">
    <name type="scientific">Zizania palustris</name>
    <name type="common">Northern wild rice</name>
    <dbReference type="NCBI Taxonomy" id="103762"/>
    <lineage>
        <taxon>Eukaryota</taxon>
        <taxon>Viridiplantae</taxon>
        <taxon>Streptophyta</taxon>
        <taxon>Embryophyta</taxon>
        <taxon>Tracheophyta</taxon>
        <taxon>Spermatophyta</taxon>
        <taxon>Magnoliopsida</taxon>
        <taxon>Liliopsida</taxon>
        <taxon>Poales</taxon>
        <taxon>Poaceae</taxon>
        <taxon>BOP clade</taxon>
        <taxon>Oryzoideae</taxon>
        <taxon>Oryzeae</taxon>
        <taxon>Zizaniinae</taxon>
        <taxon>Zizania</taxon>
    </lineage>
</organism>
<dbReference type="AlphaFoldDB" id="A0A8J5VRG0"/>
<accession>A0A8J5VRG0</accession>
<evidence type="ECO:0000313" key="2">
    <source>
        <dbReference type="EMBL" id="KAG8078000.1"/>
    </source>
</evidence>